<evidence type="ECO:0000256" key="1">
    <source>
        <dbReference type="ARBA" id="ARBA00022723"/>
    </source>
</evidence>
<evidence type="ECO:0000256" key="3">
    <source>
        <dbReference type="ARBA" id="ARBA00022786"/>
    </source>
</evidence>
<feature type="compositionally biased region" description="Basic and acidic residues" evidence="5">
    <location>
        <begin position="11"/>
        <end position="20"/>
    </location>
</feature>
<keyword evidence="2" id="KW-0863">Zinc-finger</keyword>
<comment type="caution">
    <text evidence="7">The sequence shown here is derived from an EMBL/GenBank/DDBJ whole genome shotgun (WGS) entry which is preliminary data.</text>
</comment>
<evidence type="ECO:0000256" key="2">
    <source>
        <dbReference type="ARBA" id="ARBA00022771"/>
    </source>
</evidence>
<evidence type="ECO:0000259" key="6">
    <source>
        <dbReference type="Pfam" id="PF01485"/>
    </source>
</evidence>
<name>A0A135VA15_9PEZI</name>
<keyword evidence="8" id="KW-1185">Reference proteome</keyword>
<dbReference type="Proteomes" id="UP000070121">
    <property type="component" value="Unassembled WGS sequence"/>
</dbReference>
<keyword evidence="4" id="KW-0862">Zinc</keyword>
<dbReference type="GO" id="GO:0016567">
    <property type="term" value="P:protein ubiquitination"/>
    <property type="evidence" value="ECO:0007669"/>
    <property type="project" value="InterPro"/>
</dbReference>
<dbReference type="InterPro" id="IPR002867">
    <property type="entry name" value="IBR_dom"/>
</dbReference>
<dbReference type="Pfam" id="PF01485">
    <property type="entry name" value="IBR"/>
    <property type="match status" value="1"/>
</dbReference>
<dbReference type="STRING" id="1209931.A0A135VA15"/>
<dbReference type="GO" id="GO:0004842">
    <property type="term" value="F:ubiquitin-protein transferase activity"/>
    <property type="evidence" value="ECO:0007669"/>
    <property type="project" value="InterPro"/>
</dbReference>
<dbReference type="EMBL" id="JFFI01000032">
    <property type="protein sequence ID" value="KXH69629.1"/>
    <property type="molecule type" value="Genomic_DNA"/>
</dbReference>
<dbReference type="InterPro" id="IPR031127">
    <property type="entry name" value="E3_UB_ligase_RBR"/>
</dbReference>
<reference evidence="7 8" key="1">
    <citation type="submission" date="2014-02" db="EMBL/GenBank/DDBJ databases">
        <title>The genome sequence of Colletotrichum salicis CBS 607.94.</title>
        <authorList>
            <person name="Baroncelli R."/>
            <person name="Thon M.R."/>
        </authorList>
    </citation>
    <scope>NUCLEOTIDE SEQUENCE [LARGE SCALE GENOMIC DNA]</scope>
    <source>
        <strain evidence="7 8">CBS 607.94</strain>
    </source>
</reference>
<organism evidence="7 8">
    <name type="scientific">Colletotrichum salicis</name>
    <dbReference type="NCBI Taxonomy" id="1209931"/>
    <lineage>
        <taxon>Eukaryota</taxon>
        <taxon>Fungi</taxon>
        <taxon>Dikarya</taxon>
        <taxon>Ascomycota</taxon>
        <taxon>Pezizomycotina</taxon>
        <taxon>Sordariomycetes</taxon>
        <taxon>Hypocreomycetidae</taxon>
        <taxon>Glomerellales</taxon>
        <taxon>Glomerellaceae</taxon>
        <taxon>Colletotrichum</taxon>
        <taxon>Colletotrichum acutatum species complex</taxon>
    </lineage>
</organism>
<protein>
    <recommendedName>
        <fullName evidence="6">IBR domain-containing protein</fullName>
    </recommendedName>
</protein>
<dbReference type="OrthoDB" id="4825796at2759"/>
<feature type="region of interest" description="Disordered" evidence="5">
    <location>
        <begin position="1"/>
        <end position="30"/>
    </location>
</feature>
<feature type="domain" description="IBR" evidence="6">
    <location>
        <begin position="140"/>
        <end position="195"/>
    </location>
</feature>
<evidence type="ECO:0000313" key="7">
    <source>
        <dbReference type="EMBL" id="KXH69629.1"/>
    </source>
</evidence>
<dbReference type="AlphaFoldDB" id="A0A135VA15"/>
<keyword evidence="3" id="KW-0833">Ubl conjugation pathway</keyword>
<keyword evidence="1" id="KW-0479">Metal-binding</keyword>
<dbReference type="CDD" id="cd20335">
    <property type="entry name" value="BRcat_RBR"/>
    <property type="match status" value="1"/>
</dbReference>
<sequence length="347" mass="38062">MASHGQSAYPLKEDPFKGQEQELTGPASTPTTINIRLTHARGIMADARGKDIQDCCLCGKACKKASRKDFPCGCAPYCTTCATAYLRSCLYKPFYKPQCEGVCGSQMSVPDTWARQLLRRAEARTYFDLAAEADEIPRNAALYCQDAACGRYIPPRNRHGGPNLDAGTGNGTGTCPCGKLTCVRCGDEVHQGITCEQIRAVWEAEGKLEVELARQSHRVMARLTIKECPNCHIPAEKIDGGCDVVRFFHWSSAKFKDPRKFAEAKSGDEMPGDHKPENDKPGDSKSGGDKSVDSKPEDVKPVYNNMESFEFNPFEDKPAENESAEANSINDKSAETMSIDEKPADTK</sequence>
<evidence type="ECO:0000313" key="8">
    <source>
        <dbReference type="Proteomes" id="UP000070121"/>
    </source>
</evidence>
<feature type="compositionally biased region" description="Basic and acidic residues" evidence="5">
    <location>
        <begin position="263"/>
        <end position="300"/>
    </location>
</feature>
<feature type="region of interest" description="Disordered" evidence="5">
    <location>
        <begin position="263"/>
        <end position="347"/>
    </location>
</feature>
<proteinExistence type="predicted"/>
<evidence type="ECO:0000256" key="5">
    <source>
        <dbReference type="SAM" id="MobiDB-lite"/>
    </source>
</evidence>
<gene>
    <name evidence="7" type="ORF">CSAL01_08416</name>
</gene>
<dbReference type="GO" id="GO:0008270">
    <property type="term" value="F:zinc ion binding"/>
    <property type="evidence" value="ECO:0007669"/>
    <property type="project" value="UniProtKB-KW"/>
</dbReference>
<dbReference type="PANTHER" id="PTHR11685">
    <property type="entry name" value="RBR FAMILY RING FINGER AND IBR DOMAIN-CONTAINING"/>
    <property type="match status" value="1"/>
</dbReference>
<accession>A0A135VA15</accession>
<evidence type="ECO:0000256" key="4">
    <source>
        <dbReference type="ARBA" id="ARBA00022833"/>
    </source>
</evidence>